<dbReference type="InterPro" id="IPR003660">
    <property type="entry name" value="HAMP_dom"/>
</dbReference>
<keyword evidence="11 12" id="KW-0472">Membrane</keyword>
<feature type="transmembrane region" description="Helical" evidence="12">
    <location>
        <begin position="174"/>
        <end position="196"/>
    </location>
</feature>
<dbReference type="InterPro" id="IPR036890">
    <property type="entry name" value="HATPase_C_sf"/>
</dbReference>
<dbReference type="Pfam" id="PF08448">
    <property type="entry name" value="PAS_4"/>
    <property type="match status" value="1"/>
</dbReference>
<keyword evidence="12" id="KW-1133">Transmembrane helix</keyword>
<dbReference type="InterPro" id="IPR036097">
    <property type="entry name" value="HisK_dim/P_sf"/>
</dbReference>
<dbReference type="InterPro" id="IPR003594">
    <property type="entry name" value="HATPase_dom"/>
</dbReference>
<name>A0A368VIP3_9BACL</name>
<keyword evidence="7" id="KW-0547">Nucleotide-binding</keyword>
<comment type="subcellular location">
    <subcellularLocation>
        <location evidence="2">Cell membrane</location>
        <topology evidence="2">Multi-pass membrane protein</topology>
    </subcellularLocation>
</comment>
<evidence type="ECO:0000256" key="1">
    <source>
        <dbReference type="ARBA" id="ARBA00000085"/>
    </source>
</evidence>
<dbReference type="InterPro" id="IPR003661">
    <property type="entry name" value="HisK_dim/P_dom"/>
</dbReference>
<dbReference type="PANTHER" id="PTHR43065">
    <property type="entry name" value="SENSOR HISTIDINE KINASE"/>
    <property type="match status" value="1"/>
</dbReference>
<dbReference type="PROSITE" id="PS50109">
    <property type="entry name" value="HIS_KIN"/>
    <property type="match status" value="1"/>
</dbReference>
<dbReference type="PROSITE" id="PS50113">
    <property type="entry name" value="PAC"/>
    <property type="match status" value="1"/>
</dbReference>
<keyword evidence="10" id="KW-0902">Two-component regulatory system</keyword>
<dbReference type="GO" id="GO:0000155">
    <property type="term" value="F:phosphorelay sensor kinase activity"/>
    <property type="evidence" value="ECO:0007669"/>
    <property type="project" value="InterPro"/>
</dbReference>
<dbReference type="InterPro" id="IPR035965">
    <property type="entry name" value="PAS-like_dom_sf"/>
</dbReference>
<proteinExistence type="predicted"/>
<reference evidence="17 18" key="1">
    <citation type="submission" date="2018-07" db="EMBL/GenBank/DDBJ databases">
        <title>Genomic Encyclopedia of Type Strains, Phase III (KMG-III): the genomes of soil and plant-associated and newly described type strains.</title>
        <authorList>
            <person name="Whitman W."/>
        </authorList>
    </citation>
    <scope>NUCLEOTIDE SEQUENCE [LARGE SCALE GENOMIC DNA]</scope>
    <source>
        <strain evidence="17 18">CECT 7506</strain>
    </source>
</reference>
<evidence type="ECO:0000256" key="4">
    <source>
        <dbReference type="ARBA" id="ARBA00022475"/>
    </source>
</evidence>
<dbReference type="SMART" id="SM00304">
    <property type="entry name" value="HAMP"/>
    <property type="match status" value="1"/>
</dbReference>
<dbReference type="Gene3D" id="1.10.287.130">
    <property type="match status" value="1"/>
</dbReference>
<evidence type="ECO:0000256" key="12">
    <source>
        <dbReference type="SAM" id="Phobius"/>
    </source>
</evidence>
<dbReference type="PROSITE" id="PS50885">
    <property type="entry name" value="HAMP"/>
    <property type="match status" value="1"/>
</dbReference>
<dbReference type="RefSeq" id="WP_245976633.1">
    <property type="nucleotide sequence ID" value="NZ_QPJD01000026.1"/>
</dbReference>
<dbReference type="SMART" id="SM00091">
    <property type="entry name" value="PAS"/>
    <property type="match status" value="1"/>
</dbReference>
<evidence type="ECO:0000259" key="16">
    <source>
        <dbReference type="PROSITE" id="PS50885"/>
    </source>
</evidence>
<comment type="caution">
    <text evidence="17">The sequence shown here is derived from an EMBL/GenBank/DDBJ whole genome shotgun (WGS) entry which is preliminary data.</text>
</comment>
<evidence type="ECO:0000313" key="17">
    <source>
        <dbReference type="EMBL" id="RCW41189.1"/>
    </source>
</evidence>
<dbReference type="Gene3D" id="3.30.565.10">
    <property type="entry name" value="Histidine kinase-like ATPase, C-terminal domain"/>
    <property type="match status" value="1"/>
</dbReference>
<feature type="domain" description="Histidine kinase" evidence="13">
    <location>
        <begin position="394"/>
        <end position="598"/>
    </location>
</feature>
<dbReference type="SUPFAM" id="SSF158472">
    <property type="entry name" value="HAMP domain-like"/>
    <property type="match status" value="1"/>
</dbReference>
<evidence type="ECO:0000256" key="10">
    <source>
        <dbReference type="ARBA" id="ARBA00023012"/>
    </source>
</evidence>
<dbReference type="NCBIfam" id="TIGR00229">
    <property type="entry name" value="sensory_box"/>
    <property type="match status" value="1"/>
</dbReference>
<dbReference type="PROSITE" id="PS50112">
    <property type="entry name" value="PAS"/>
    <property type="match status" value="1"/>
</dbReference>
<keyword evidence="18" id="KW-1185">Reference proteome</keyword>
<evidence type="ECO:0000256" key="2">
    <source>
        <dbReference type="ARBA" id="ARBA00004651"/>
    </source>
</evidence>
<dbReference type="InterPro" id="IPR013656">
    <property type="entry name" value="PAS_4"/>
</dbReference>
<dbReference type="GO" id="GO:0005524">
    <property type="term" value="F:ATP binding"/>
    <property type="evidence" value="ECO:0007669"/>
    <property type="project" value="UniProtKB-KW"/>
</dbReference>
<evidence type="ECO:0000256" key="6">
    <source>
        <dbReference type="ARBA" id="ARBA00022679"/>
    </source>
</evidence>
<feature type="domain" description="PAC" evidence="15">
    <location>
        <begin position="329"/>
        <end position="381"/>
    </location>
</feature>
<dbReference type="CDD" id="cd00130">
    <property type="entry name" value="PAS"/>
    <property type="match status" value="1"/>
</dbReference>
<keyword evidence="4" id="KW-1003">Cell membrane</keyword>
<evidence type="ECO:0000259" key="14">
    <source>
        <dbReference type="PROSITE" id="PS50112"/>
    </source>
</evidence>
<dbReference type="Gene3D" id="6.10.340.10">
    <property type="match status" value="1"/>
</dbReference>
<keyword evidence="12" id="KW-0812">Transmembrane</keyword>
<dbReference type="EMBL" id="QPJD01000026">
    <property type="protein sequence ID" value="RCW41189.1"/>
    <property type="molecule type" value="Genomic_DNA"/>
</dbReference>
<dbReference type="Pfam" id="PF00512">
    <property type="entry name" value="HisKA"/>
    <property type="match status" value="1"/>
</dbReference>
<feature type="domain" description="PAS" evidence="14">
    <location>
        <begin position="257"/>
        <end position="326"/>
    </location>
</feature>
<evidence type="ECO:0000256" key="3">
    <source>
        <dbReference type="ARBA" id="ARBA00012438"/>
    </source>
</evidence>
<comment type="catalytic activity">
    <reaction evidence="1">
        <text>ATP + protein L-histidine = ADP + protein N-phospho-L-histidine.</text>
        <dbReference type="EC" id="2.7.13.3"/>
    </reaction>
</comment>
<evidence type="ECO:0000256" key="5">
    <source>
        <dbReference type="ARBA" id="ARBA00022553"/>
    </source>
</evidence>
<dbReference type="InterPro" id="IPR004358">
    <property type="entry name" value="Sig_transdc_His_kin-like_C"/>
</dbReference>
<evidence type="ECO:0000256" key="8">
    <source>
        <dbReference type="ARBA" id="ARBA00022777"/>
    </source>
</evidence>
<feature type="domain" description="HAMP" evidence="16">
    <location>
        <begin position="193"/>
        <end position="245"/>
    </location>
</feature>
<dbReference type="SUPFAM" id="SSF55874">
    <property type="entry name" value="ATPase domain of HSP90 chaperone/DNA topoisomerase II/histidine kinase"/>
    <property type="match status" value="1"/>
</dbReference>
<dbReference type="SUPFAM" id="SSF47384">
    <property type="entry name" value="Homodimeric domain of signal transducing histidine kinase"/>
    <property type="match status" value="1"/>
</dbReference>
<dbReference type="Proteomes" id="UP000252415">
    <property type="component" value="Unassembled WGS sequence"/>
</dbReference>
<protein>
    <recommendedName>
        <fullName evidence="3">histidine kinase</fullName>
        <ecNumber evidence="3">2.7.13.3</ecNumber>
    </recommendedName>
</protein>
<organism evidence="17 18">
    <name type="scientific">Paenibacillus prosopidis</name>
    <dbReference type="NCBI Taxonomy" id="630520"/>
    <lineage>
        <taxon>Bacteria</taxon>
        <taxon>Bacillati</taxon>
        <taxon>Bacillota</taxon>
        <taxon>Bacilli</taxon>
        <taxon>Bacillales</taxon>
        <taxon>Paenibacillaceae</taxon>
        <taxon>Paenibacillus</taxon>
    </lineage>
</organism>
<dbReference type="InterPro" id="IPR000700">
    <property type="entry name" value="PAS-assoc_C"/>
</dbReference>
<dbReference type="AlphaFoldDB" id="A0A368VIP3"/>
<sequence length="608" mass="69580">MSIKMKLSVLISLIVLTFFILHHMLSEYSMIQGMREQMRHTMKETSMHVAQSFAFYKNQSETDSVPLVEGASGPEHIFDIVKRLNPNIKEITVFDQETYTVPFGTYTYMDSTSDYTFLKEVKSADFELRHMTINDKPYFRSYYTSEQLNDYTISIVYDDERIKQFVVRKWNDTLIYSVVVMVLVLFISYWLVGAMIRPLKDILWKVNEVSSARFHQPIKIKRKDEFGLLALKVNAMSQNLSIYMNKLRRAFEENRRMKEHLESFINHTSDAIHLFDLDGKLIQVNRAFELLFGYEEEEAIGLIYPILPDSHQAEMKHMLSQLLAGKVLPAQETMRVTKSGEMIPVSVTISPIRDSDGTIRAFASISRDMRSRNKMEELLRRSEKLTTVGQLAAGVAHEIRNPLTTLRGFLQLQQETNKLTLAHVSLMLSELDRINLIVGEFLILAKPQATKFITKDVRDVLQDVIAFMNSEALLHDIEFRIAFTEENCRISCEENQLKQVFINLLKNAIEAMPSGGLIHINVSHRREHISITIADEGEGIPDEMIAKIGDPFFTGKETGTGLGIMVSQRIINSHRGTMDIRSQVKVGTTVHVMLPILKEGSESVILEG</sequence>
<dbReference type="Gene3D" id="3.30.450.20">
    <property type="entry name" value="PAS domain"/>
    <property type="match status" value="1"/>
</dbReference>
<dbReference type="PRINTS" id="PR00344">
    <property type="entry name" value="BCTRLSENSOR"/>
</dbReference>
<evidence type="ECO:0000259" key="15">
    <source>
        <dbReference type="PROSITE" id="PS50113"/>
    </source>
</evidence>
<dbReference type="SUPFAM" id="SSF55785">
    <property type="entry name" value="PYP-like sensor domain (PAS domain)"/>
    <property type="match status" value="1"/>
</dbReference>
<dbReference type="GO" id="GO:0005886">
    <property type="term" value="C:plasma membrane"/>
    <property type="evidence" value="ECO:0007669"/>
    <property type="project" value="UniProtKB-SubCell"/>
</dbReference>
<dbReference type="SMART" id="SM00387">
    <property type="entry name" value="HATPase_c"/>
    <property type="match status" value="1"/>
</dbReference>
<evidence type="ECO:0000256" key="11">
    <source>
        <dbReference type="ARBA" id="ARBA00023136"/>
    </source>
</evidence>
<evidence type="ECO:0000256" key="9">
    <source>
        <dbReference type="ARBA" id="ARBA00022840"/>
    </source>
</evidence>
<dbReference type="EC" id="2.7.13.3" evidence="3"/>
<dbReference type="CDD" id="cd00082">
    <property type="entry name" value="HisKA"/>
    <property type="match status" value="1"/>
</dbReference>
<dbReference type="SMART" id="SM00388">
    <property type="entry name" value="HisKA"/>
    <property type="match status" value="1"/>
</dbReference>
<keyword evidence="8" id="KW-0418">Kinase</keyword>
<evidence type="ECO:0000313" key="18">
    <source>
        <dbReference type="Proteomes" id="UP000252415"/>
    </source>
</evidence>
<accession>A0A368VIP3</accession>
<keyword evidence="9" id="KW-0067">ATP-binding</keyword>
<dbReference type="Pfam" id="PF00672">
    <property type="entry name" value="HAMP"/>
    <property type="match status" value="1"/>
</dbReference>
<dbReference type="InterPro" id="IPR005467">
    <property type="entry name" value="His_kinase_dom"/>
</dbReference>
<gene>
    <name evidence="17" type="ORF">DFP97_12620</name>
</gene>
<dbReference type="InterPro" id="IPR000014">
    <property type="entry name" value="PAS"/>
</dbReference>
<evidence type="ECO:0000259" key="13">
    <source>
        <dbReference type="PROSITE" id="PS50109"/>
    </source>
</evidence>
<keyword evidence="6" id="KW-0808">Transferase</keyword>
<dbReference type="Pfam" id="PF02518">
    <property type="entry name" value="HATPase_c"/>
    <property type="match status" value="1"/>
</dbReference>
<dbReference type="PANTHER" id="PTHR43065:SF10">
    <property type="entry name" value="PEROXIDE STRESS-ACTIVATED HISTIDINE KINASE MAK3"/>
    <property type="match status" value="1"/>
</dbReference>
<evidence type="ECO:0000256" key="7">
    <source>
        <dbReference type="ARBA" id="ARBA00022741"/>
    </source>
</evidence>
<dbReference type="CDD" id="cd06225">
    <property type="entry name" value="HAMP"/>
    <property type="match status" value="1"/>
</dbReference>
<keyword evidence="5" id="KW-0597">Phosphoprotein</keyword>